<keyword evidence="2" id="KW-1185">Reference proteome</keyword>
<dbReference type="Proteomes" id="UP000678393">
    <property type="component" value="Unassembled WGS sequence"/>
</dbReference>
<protein>
    <submittedName>
        <fullName evidence="1">Uncharacterized protein</fullName>
    </submittedName>
</protein>
<comment type="caution">
    <text evidence="1">The sequence shown here is derived from an EMBL/GenBank/DDBJ whole genome shotgun (WGS) entry which is preliminary data.</text>
</comment>
<dbReference type="Gene3D" id="2.10.80.10">
    <property type="entry name" value="Lipase, subunit A"/>
    <property type="match status" value="1"/>
</dbReference>
<evidence type="ECO:0000313" key="1">
    <source>
        <dbReference type="EMBL" id="CAG5117395.1"/>
    </source>
</evidence>
<evidence type="ECO:0000313" key="2">
    <source>
        <dbReference type="Proteomes" id="UP000678393"/>
    </source>
</evidence>
<organism evidence="1 2">
    <name type="scientific">Candidula unifasciata</name>
    <dbReference type="NCBI Taxonomy" id="100452"/>
    <lineage>
        <taxon>Eukaryota</taxon>
        <taxon>Metazoa</taxon>
        <taxon>Spiralia</taxon>
        <taxon>Lophotrochozoa</taxon>
        <taxon>Mollusca</taxon>
        <taxon>Gastropoda</taxon>
        <taxon>Heterobranchia</taxon>
        <taxon>Euthyneura</taxon>
        <taxon>Panpulmonata</taxon>
        <taxon>Eupulmonata</taxon>
        <taxon>Stylommatophora</taxon>
        <taxon>Helicina</taxon>
        <taxon>Helicoidea</taxon>
        <taxon>Geomitridae</taxon>
        <taxon>Candidula</taxon>
    </lineage>
</organism>
<dbReference type="OrthoDB" id="6132230at2759"/>
<dbReference type="EMBL" id="CAJHNH020000399">
    <property type="protein sequence ID" value="CAG5117395.1"/>
    <property type="molecule type" value="Genomic_DNA"/>
</dbReference>
<sequence>AEEGKACASDIECGDEECCQILSEFMVVSKRAESGTCQRYIQEGEPCDMYGKINGFCSCFPGYSCVAVEVPLNDTQIIVKRKPPPPRPGYTYDIKCVKGNAK</sequence>
<reference evidence="1" key="1">
    <citation type="submission" date="2021-04" db="EMBL/GenBank/DDBJ databases">
        <authorList>
            <consortium name="Molecular Ecology Group"/>
        </authorList>
    </citation>
    <scope>NUCLEOTIDE SEQUENCE</scope>
</reference>
<accession>A0A8S3YPM7</accession>
<feature type="non-terminal residue" evidence="1">
    <location>
        <position position="1"/>
    </location>
</feature>
<gene>
    <name evidence="1" type="ORF">CUNI_LOCUS2953</name>
</gene>
<dbReference type="AlphaFoldDB" id="A0A8S3YPM7"/>
<name>A0A8S3YPM7_9EUPU</name>
<proteinExistence type="predicted"/>